<organism evidence="1 2">
    <name type="scientific">Byssothecium circinans</name>
    <dbReference type="NCBI Taxonomy" id="147558"/>
    <lineage>
        <taxon>Eukaryota</taxon>
        <taxon>Fungi</taxon>
        <taxon>Dikarya</taxon>
        <taxon>Ascomycota</taxon>
        <taxon>Pezizomycotina</taxon>
        <taxon>Dothideomycetes</taxon>
        <taxon>Pleosporomycetidae</taxon>
        <taxon>Pleosporales</taxon>
        <taxon>Massarineae</taxon>
        <taxon>Massarinaceae</taxon>
        <taxon>Byssothecium</taxon>
    </lineage>
</organism>
<evidence type="ECO:0008006" key="3">
    <source>
        <dbReference type="Google" id="ProtNLM"/>
    </source>
</evidence>
<proteinExistence type="predicted"/>
<gene>
    <name evidence="1" type="ORF">CC80DRAFT_557943</name>
</gene>
<dbReference type="InterPro" id="IPR051678">
    <property type="entry name" value="AGP_Transferase"/>
</dbReference>
<evidence type="ECO:0000313" key="1">
    <source>
        <dbReference type="EMBL" id="KAF1958579.1"/>
    </source>
</evidence>
<dbReference type="PANTHER" id="PTHR21310">
    <property type="entry name" value="AMINOGLYCOSIDE PHOSPHOTRANSFERASE-RELATED-RELATED"/>
    <property type="match status" value="1"/>
</dbReference>
<dbReference type="PANTHER" id="PTHR21310:SF37">
    <property type="entry name" value="AMINOGLYCOSIDE PHOSPHOTRANSFERASE DOMAIN-CONTAINING PROTEIN"/>
    <property type="match status" value="1"/>
</dbReference>
<evidence type="ECO:0000313" key="2">
    <source>
        <dbReference type="Proteomes" id="UP000800035"/>
    </source>
</evidence>
<dbReference type="AlphaFoldDB" id="A0A6A5U3P6"/>
<name>A0A6A5U3P6_9PLEO</name>
<protein>
    <recommendedName>
        <fullName evidence="3">Aminoglycoside phosphotransferase domain-containing protein</fullName>
    </recommendedName>
</protein>
<dbReference type="EMBL" id="ML976986">
    <property type="protein sequence ID" value="KAF1958579.1"/>
    <property type="molecule type" value="Genomic_DNA"/>
</dbReference>
<reference evidence="1" key="1">
    <citation type="journal article" date="2020" name="Stud. Mycol.">
        <title>101 Dothideomycetes genomes: a test case for predicting lifestyles and emergence of pathogens.</title>
        <authorList>
            <person name="Haridas S."/>
            <person name="Albert R."/>
            <person name="Binder M."/>
            <person name="Bloem J."/>
            <person name="Labutti K."/>
            <person name="Salamov A."/>
            <person name="Andreopoulos B."/>
            <person name="Baker S."/>
            <person name="Barry K."/>
            <person name="Bills G."/>
            <person name="Bluhm B."/>
            <person name="Cannon C."/>
            <person name="Castanera R."/>
            <person name="Culley D."/>
            <person name="Daum C."/>
            <person name="Ezra D."/>
            <person name="Gonzalez J."/>
            <person name="Henrissat B."/>
            <person name="Kuo A."/>
            <person name="Liang C."/>
            <person name="Lipzen A."/>
            <person name="Lutzoni F."/>
            <person name="Magnuson J."/>
            <person name="Mondo S."/>
            <person name="Nolan M."/>
            <person name="Ohm R."/>
            <person name="Pangilinan J."/>
            <person name="Park H.-J."/>
            <person name="Ramirez L."/>
            <person name="Alfaro M."/>
            <person name="Sun H."/>
            <person name="Tritt A."/>
            <person name="Yoshinaga Y."/>
            <person name="Zwiers L.-H."/>
            <person name="Turgeon B."/>
            <person name="Goodwin S."/>
            <person name="Spatafora J."/>
            <person name="Crous P."/>
            <person name="Grigoriev I."/>
        </authorList>
    </citation>
    <scope>NUCLEOTIDE SEQUENCE</scope>
    <source>
        <strain evidence="1">CBS 675.92</strain>
    </source>
</reference>
<sequence length="347" mass="40089">MRCVVATYIFMQHNCRDIRIPHLLGFRFPDSSAYMSCGSMLSNSFSLYMGSQQRMNNFLRGLAQVVLCLARLPQPRIGSYIFHNNGTITLTNRPLTMTIALLERDGASRAIEENTTYTSVEPYVTDMLTYHDNRFREQPNAVNDEYDGVNQMTTSILMRAVAHQYLDRDFREGPFILQLTDMNQSNFLVDDDWNVKALIDLEWICSLPVQMQGAPHWLTELEGVDEIEGDELEKYEYVHQRFLSILKEEEASLPADFLDGLSLADLTKKGWQKGTYWYFQCLESVNAMYTLFPIHIRSRHRGEQITKATGQAMSKYWSQDAGKTLIEKVAQKKHYDTDLRTVFVHDA</sequence>
<dbReference type="Proteomes" id="UP000800035">
    <property type="component" value="Unassembled WGS sequence"/>
</dbReference>
<dbReference type="OrthoDB" id="3645574at2759"/>
<accession>A0A6A5U3P6</accession>
<keyword evidence="2" id="KW-1185">Reference proteome</keyword>